<evidence type="ECO:0000313" key="6">
    <source>
        <dbReference type="Proteomes" id="UP000033572"/>
    </source>
</evidence>
<dbReference type="CDD" id="cd03230">
    <property type="entry name" value="ABC_DR_subfamily_A"/>
    <property type="match status" value="1"/>
</dbReference>
<dbReference type="PATRIC" id="fig|104336.4.peg.2482"/>
<evidence type="ECO:0000259" key="4">
    <source>
        <dbReference type="PROSITE" id="PS50893"/>
    </source>
</evidence>
<reference evidence="5 6" key="1">
    <citation type="submission" date="2015-02" db="EMBL/GenBank/DDBJ databases">
        <title>Draft genome sequences of ten Microbacterium spp. with emphasis on heavy metal contaminated environments.</title>
        <authorList>
            <person name="Corretto E."/>
        </authorList>
    </citation>
    <scope>NUCLEOTIDE SEQUENCE [LARGE SCALE GENOMIC DNA]</scope>
    <source>
        <strain evidence="5 6">DSM 12966</strain>
    </source>
</reference>
<dbReference type="InterPro" id="IPR051782">
    <property type="entry name" value="ABC_Transporter_VariousFunc"/>
</dbReference>
<dbReference type="PROSITE" id="PS50893">
    <property type="entry name" value="ABC_TRANSPORTER_2"/>
    <property type="match status" value="1"/>
</dbReference>
<keyword evidence="6" id="KW-1185">Reference proteome</keyword>
<keyword evidence="2" id="KW-0547">Nucleotide-binding</keyword>
<keyword evidence="5" id="KW-0378">Hydrolase</keyword>
<dbReference type="Gene3D" id="3.40.50.300">
    <property type="entry name" value="P-loop containing nucleotide triphosphate hydrolases"/>
    <property type="match status" value="1"/>
</dbReference>
<dbReference type="PANTHER" id="PTHR42939:SF1">
    <property type="entry name" value="ABC TRANSPORTER ATP-BINDING PROTEIN ALBC-RELATED"/>
    <property type="match status" value="1"/>
</dbReference>
<protein>
    <submittedName>
        <fullName evidence="5">Putative ABC transporter ATP-binding protein YxlF</fullName>
        <ecNumber evidence="5">3.6.3.-</ecNumber>
    </submittedName>
</protein>
<dbReference type="InterPro" id="IPR003593">
    <property type="entry name" value="AAA+_ATPase"/>
</dbReference>
<dbReference type="InterPro" id="IPR027417">
    <property type="entry name" value="P-loop_NTPase"/>
</dbReference>
<dbReference type="GO" id="GO:0005524">
    <property type="term" value="F:ATP binding"/>
    <property type="evidence" value="ECO:0007669"/>
    <property type="project" value="UniProtKB-KW"/>
</dbReference>
<dbReference type="GeneID" id="94443441"/>
<gene>
    <name evidence="5" type="primary">yxlF_6</name>
    <name evidence="5" type="ORF">RN50_02434</name>
</gene>
<evidence type="ECO:0000313" key="5">
    <source>
        <dbReference type="EMBL" id="KJL19155.1"/>
    </source>
</evidence>
<evidence type="ECO:0000256" key="1">
    <source>
        <dbReference type="ARBA" id="ARBA00022448"/>
    </source>
</evidence>
<organism evidence="5 6">
    <name type="scientific">Microbacterium foliorum</name>
    <dbReference type="NCBI Taxonomy" id="104336"/>
    <lineage>
        <taxon>Bacteria</taxon>
        <taxon>Bacillati</taxon>
        <taxon>Actinomycetota</taxon>
        <taxon>Actinomycetes</taxon>
        <taxon>Micrococcales</taxon>
        <taxon>Microbacteriaceae</taxon>
        <taxon>Microbacterium</taxon>
    </lineage>
</organism>
<dbReference type="SUPFAM" id="SSF52540">
    <property type="entry name" value="P-loop containing nucleoside triphosphate hydrolases"/>
    <property type="match status" value="1"/>
</dbReference>
<dbReference type="EC" id="3.6.3.-" evidence="5"/>
<dbReference type="SMART" id="SM00382">
    <property type="entry name" value="AAA"/>
    <property type="match status" value="1"/>
</dbReference>
<dbReference type="Proteomes" id="UP000033572">
    <property type="component" value="Unassembled WGS sequence"/>
</dbReference>
<name>A0A0F0KG73_9MICO</name>
<evidence type="ECO:0000256" key="2">
    <source>
        <dbReference type="ARBA" id="ARBA00022741"/>
    </source>
</evidence>
<dbReference type="PANTHER" id="PTHR42939">
    <property type="entry name" value="ABC TRANSPORTER ATP-BINDING PROTEIN ALBC-RELATED"/>
    <property type="match status" value="1"/>
</dbReference>
<dbReference type="PROSITE" id="PS00211">
    <property type="entry name" value="ABC_TRANSPORTER_1"/>
    <property type="match status" value="1"/>
</dbReference>
<dbReference type="AlphaFoldDB" id="A0A0F0KG73"/>
<comment type="caution">
    <text evidence="5">The sequence shown here is derived from an EMBL/GenBank/DDBJ whole genome shotgun (WGS) entry which is preliminary data.</text>
</comment>
<dbReference type="RefSeq" id="WP_052677782.1">
    <property type="nucleotide sequence ID" value="NZ_CP031425.1"/>
</dbReference>
<dbReference type="Pfam" id="PF00005">
    <property type="entry name" value="ABC_tran"/>
    <property type="match status" value="1"/>
</dbReference>
<sequence>MTHATEGAGASVAPVLSVSALTKRYRGGQGITDASIEVAPSALVGVIGPNGSGKTTLVHSIVGLLEPDAGEVLIDRSPAADLDAKRKLGFVPDELPLPSSLSGNEFIDYLARLQPGFDSEWKDYLCEILGLTDHLARFIGDYSHGMKKKIQFVAALAHTPRLLVLDEPFRGLDPEAAICIRALIDAHRARGGGVLVATHDLLFAEQFCTSVVILADQRVAASGHPAALREESGAASLEEVFLHVSGLASQVLTVESGIAARFPVHARL</sequence>
<dbReference type="EMBL" id="JYIU01000045">
    <property type="protein sequence ID" value="KJL19155.1"/>
    <property type="molecule type" value="Genomic_DNA"/>
</dbReference>
<keyword evidence="3 5" id="KW-0067">ATP-binding</keyword>
<feature type="domain" description="ABC transporter" evidence="4">
    <location>
        <begin position="16"/>
        <end position="241"/>
    </location>
</feature>
<dbReference type="InterPro" id="IPR017871">
    <property type="entry name" value="ABC_transporter-like_CS"/>
</dbReference>
<proteinExistence type="predicted"/>
<dbReference type="InterPro" id="IPR003439">
    <property type="entry name" value="ABC_transporter-like_ATP-bd"/>
</dbReference>
<keyword evidence="1" id="KW-0813">Transport</keyword>
<accession>A0A0F0KG73</accession>
<evidence type="ECO:0000256" key="3">
    <source>
        <dbReference type="ARBA" id="ARBA00022840"/>
    </source>
</evidence>
<dbReference type="GO" id="GO:0016887">
    <property type="term" value="F:ATP hydrolysis activity"/>
    <property type="evidence" value="ECO:0007669"/>
    <property type="project" value="InterPro"/>
</dbReference>